<dbReference type="InterPro" id="IPR009057">
    <property type="entry name" value="Homeodomain-like_sf"/>
</dbReference>
<keyword evidence="1 2" id="KW-0238">DNA-binding</keyword>
<evidence type="ECO:0000256" key="1">
    <source>
        <dbReference type="ARBA" id="ARBA00023125"/>
    </source>
</evidence>
<dbReference type="EMBL" id="CP016286">
    <property type="protein sequence ID" value="ANP86015.1"/>
    <property type="molecule type" value="Genomic_DNA"/>
</dbReference>
<dbReference type="InterPro" id="IPR050624">
    <property type="entry name" value="HTH-type_Tx_Regulator"/>
</dbReference>
<evidence type="ECO:0000256" key="2">
    <source>
        <dbReference type="PROSITE-ProRule" id="PRU00335"/>
    </source>
</evidence>
<feature type="DNA-binding region" description="H-T-H motif" evidence="2">
    <location>
        <begin position="63"/>
        <end position="82"/>
    </location>
</feature>
<dbReference type="Gene3D" id="1.10.357.10">
    <property type="entry name" value="Tetracycline Repressor, domain 2"/>
    <property type="match status" value="1"/>
</dbReference>
<dbReference type="InterPro" id="IPR001647">
    <property type="entry name" value="HTH_TetR"/>
</dbReference>
<dbReference type="PANTHER" id="PTHR43479">
    <property type="entry name" value="ACREF/ENVCD OPERON REPRESSOR-RELATED"/>
    <property type="match status" value="1"/>
</dbReference>
<evidence type="ECO:0000313" key="4">
    <source>
        <dbReference type="EMBL" id="ANP86015.1"/>
    </source>
</evidence>
<dbReference type="AlphaFoldDB" id="A0A1B1C8B8"/>
<dbReference type="InterPro" id="IPR039532">
    <property type="entry name" value="TetR_C_Firmicutes"/>
</dbReference>
<evidence type="ECO:0000313" key="5">
    <source>
        <dbReference type="Proteomes" id="UP000092691"/>
    </source>
</evidence>
<proteinExistence type="predicted"/>
<protein>
    <recommendedName>
        <fullName evidence="3">HTH tetR-type domain-containing protein</fullName>
    </recommendedName>
</protein>
<dbReference type="SUPFAM" id="SSF46689">
    <property type="entry name" value="Homeodomain-like"/>
    <property type="match status" value="1"/>
</dbReference>
<feature type="domain" description="HTH tetR-type" evidence="3">
    <location>
        <begin position="40"/>
        <end position="100"/>
    </location>
</feature>
<dbReference type="PANTHER" id="PTHR43479:SF7">
    <property type="entry name" value="TETR-FAMILY TRANSCRIPTIONAL REGULATOR"/>
    <property type="match status" value="1"/>
</dbReference>
<gene>
    <name evidence="4" type="ORF">BA011_09925</name>
</gene>
<dbReference type="Pfam" id="PF00440">
    <property type="entry name" value="TetR_N"/>
    <property type="match status" value="1"/>
</dbReference>
<evidence type="ECO:0000259" key="3">
    <source>
        <dbReference type="PROSITE" id="PS50977"/>
    </source>
</evidence>
<dbReference type="Pfam" id="PF14278">
    <property type="entry name" value="TetR_C_8"/>
    <property type="match status" value="1"/>
</dbReference>
<reference evidence="4 5" key="1">
    <citation type="submission" date="2016-06" db="EMBL/GenBank/DDBJ databases">
        <title>Microsymbionts genomes from the relict species Vavilovia formosa.</title>
        <authorList>
            <person name="Chirak E."/>
            <person name="Kimeklis A."/>
            <person name="Andronov E."/>
        </authorList>
    </citation>
    <scope>NUCLEOTIDE SEQUENCE [LARGE SCALE GENOMIC DNA]</scope>
    <source>
        <strain evidence="4 5">Vaf10</strain>
    </source>
</reference>
<dbReference type="GO" id="GO:0003677">
    <property type="term" value="F:DNA binding"/>
    <property type="evidence" value="ECO:0007669"/>
    <property type="project" value="UniProtKB-UniRule"/>
</dbReference>
<dbReference type="PROSITE" id="PS50977">
    <property type="entry name" value="HTH_TETR_2"/>
    <property type="match status" value="1"/>
</dbReference>
<sequence length="222" mass="24263">MMFNGVNDQTDGKVRCWTISSICPGTAMATANHTIDRRIARTRTSLHRALISLIIEKGYDSITVEEICQAANVGRSTFYLHYTGKDDLKQSGLDGLRRQLAETAAHAAKGEGSQRLGFSLAMFEHARDHVDVYRALAGSRGGAVALGTIRQILSDLVRAELATNVGKPLQDAIPRELVVQYVVGAYMAVLTWWLDGGTKLPPDRVDAMFRRLASEGVMAKDS</sequence>
<organism evidence="4 5">
    <name type="scientific">Rhizobium leguminosarum</name>
    <dbReference type="NCBI Taxonomy" id="384"/>
    <lineage>
        <taxon>Bacteria</taxon>
        <taxon>Pseudomonadati</taxon>
        <taxon>Pseudomonadota</taxon>
        <taxon>Alphaproteobacteria</taxon>
        <taxon>Hyphomicrobiales</taxon>
        <taxon>Rhizobiaceae</taxon>
        <taxon>Rhizobium/Agrobacterium group</taxon>
        <taxon>Rhizobium</taxon>
    </lineage>
</organism>
<dbReference type="Proteomes" id="UP000092691">
    <property type="component" value="Chromosome"/>
</dbReference>
<accession>A0A1B1C8B8</accession>
<name>A0A1B1C8B8_RHILE</name>